<evidence type="ECO:0000313" key="2">
    <source>
        <dbReference type="Proteomes" id="UP000236664"/>
    </source>
</evidence>
<gene>
    <name evidence="1" type="ORF">FNYG_10350</name>
</gene>
<proteinExistence type="predicted"/>
<organism evidence="1 2">
    <name type="scientific">Gibberella nygamai</name>
    <name type="common">Bean root rot disease fungus</name>
    <name type="synonym">Fusarium nygamai</name>
    <dbReference type="NCBI Taxonomy" id="42673"/>
    <lineage>
        <taxon>Eukaryota</taxon>
        <taxon>Fungi</taxon>
        <taxon>Dikarya</taxon>
        <taxon>Ascomycota</taxon>
        <taxon>Pezizomycotina</taxon>
        <taxon>Sordariomycetes</taxon>
        <taxon>Hypocreomycetidae</taxon>
        <taxon>Hypocreales</taxon>
        <taxon>Nectriaceae</taxon>
        <taxon>Fusarium</taxon>
        <taxon>Fusarium fujikuroi species complex</taxon>
    </lineage>
</organism>
<name>A0A2K0W1Y7_GIBNY</name>
<keyword evidence="2" id="KW-1185">Reference proteome</keyword>
<comment type="caution">
    <text evidence="1">The sequence shown here is derived from an EMBL/GenBank/DDBJ whole genome shotgun (WGS) entry which is preliminary data.</text>
</comment>
<dbReference type="AlphaFoldDB" id="A0A2K0W1Y7"/>
<evidence type="ECO:0000313" key="1">
    <source>
        <dbReference type="EMBL" id="PNP76291.1"/>
    </source>
</evidence>
<dbReference type="Proteomes" id="UP000236664">
    <property type="component" value="Unassembled WGS sequence"/>
</dbReference>
<reference evidence="1 2" key="1">
    <citation type="submission" date="2017-06" db="EMBL/GenBank/DDBJ databases">
        <title>Genome of Fusarium nygamai isolate CS10214.</title>
        <authorList>
            <person name="Gardiner D.M."/>
            <person name="Obanor F."/>
            <person name="Kazan K."/>
        </authorList>
    </citation>
    <scope>NUCLEOTIDE SEQUENCE [LARGE SCALE GENOMIC DNA]</scope>
    <source>
        <strain evidence="1 2">CS10214</strain>
    </source>
</reference>
<sequence>MIVVPERKWTDLFGGLVGTDTGVANVDVDLGVGDAADEAGDETGVVVAVVVGEPYDDVGVDDAVVEDEETEETELESERG</sequence>
<protein>
    <submittedName>
        <fullName evidence="1">Uncharacterized protein</fullName>
    </submittedName>
</protein>
<dbReference type="EMBL" id="MTQA01000153">
    <property type="protein sequence ID" value="PNP76291.1"/>
    <property type="molecule type" value="Genomic_DNA"/>
</dbReference>
<accession>A0A2K0W1Y7</accession>